<accession>A0A0J7ZE10</accession>
<dbReference type="EMBL" id="LFNT01000015">
    <property type="protein sequence ID" value="KMS74069.1"/>
    <property type="molecule type" value="Genomic_DNA"/>
</dbReference>
<evidence type="ECO:0000313" key="1">
    <source>
        <dbReference type="EMBL" id="KMS74069.1"/>
    </source>
</evidence>
<evidence type="ECO:0000313" key="2">
    <source>
        <dbReference type="Proteomes" id="UP000037432"/>
    </source>
</evidence>
<organism evidence="1 2">
    <name type="scientific">Streptomyces viridochromogenes</name>
    <dbReference type="NCBI Taxonomy" id="1938"/>
    <lineage>
        <taxon>Bacteria</taxon>
        <taxon>Bacillati</taxon>
        <taxon>Actinomycetota</taxon>
        <taxon>Actinomycetes</taxon>
        <taxon>Kitasatosporales</taxon>
        <taxon>Streptomycetaceae</taxon>
        <taxon>Streptomyces</taxon>
    </lineage>
</organism>
<reference evidence="1 2" key="1">
    <citation type="submission" date="2015-06" db="EMBL/GenBank/DDBJ databases">
        <authorList>
            <person name="Ju K.-S."/>
            <person name="Doroghazi J.R."/>
            <person name="Metcalf W.W."/>
        </authorList>
    </citation>
    <scope>NUCLEOTIDE SEQUENCE [LARGE SCALE GENOMIC DNA]</scope>
    <source>
        <strain evidence="1 2">NRRL 3414</strain>
    </source>
</reference>
<dbReference type="Proteomes" id="UP000037432">
    <property type="component" value="Unassembled WGS sequence"/>
</dbReference>
<comment type="caution">
    <text evidence="1">The sequence shown here is derived from an EMBL/GenBank/DDBJ whole genome shotgun (WGS) entry which is preliminary data.</text>
</comment>
<dbReference type="AlphaFoldDB" id="A0A0J7ZE10"/>
<name>A0A0J7ZE10_STRVR</name>
<sequence>MGRFFDLMVAVSLRVTEDRNGEECLGPKLGRCLLIRVDHLPGRPWIARHVRAMPEAITDTVAVVLRGRLRIATTQGRRA</sequence>
<dbReference type="PATRIC" id="fig|1938.3.peg.9799"/>
<gene>
    <name evidence="1" type="ORF">ACM01_15690</name>
</gene>
<protein>
    <submittedName>
        <fullName evidence="1">Uncharacterized protein</fullName>
    </submittedName>
</protein>
<proteinExistence type="predicted"/>